<dbReference type="EMBL" id="JAEPRC010001012">
    <property type="protein sequence ID" value="KAG2190262.1"/>
    <property type="molecule type" value="Genomic_DNA"/>
</dbReference>
<comment type="caution">
    <text evidence="3">The sequence shown here is derived from an EMBL/GenBank/DDBJ whole genome shotgun (WGS) entry which is preliminary data.</text>
</comment>
<evidence type="ECO:0000256" key="1">
    <source>
        <dbReference type="SAM" id="Coils"/>
    </source>
</evidence>
<reference evidence="3" key="1">
    <citation type="submission" date="2020-12" db="EMBL/GenBank/DDBJ databases">
        <title>Metabolic potential, ecology and presence of endohyphal bacteria is reflected in genomic diversity of Mucoromycotina.</title>
        <authorList>
            <person name="Muszewska A."/>
            <person name="Okrasinska A."/>
            <person name="Steczkiewicz K."/>
            <person name="Drgas O."/>
            <person name="Orlowska M."/>
            <person name="Perlinska-Lenart U."/>
            <person name="Aleksandrzak-Piekarczyk T."/>
            <person name="Szatraj K."/>
            <person name="Zielenkiewicz U."/>
            <person name="Pilsyk S."/>
            <person name="Malc E."/>
            <person name="Mieczkowski P."/>
            <person name="Kruszewska J.S."/>
            <person name="Biernat P."/>
            <person name="Pawlowska J."/>
        </authorList>
    </citation>
    <scope>NUCLEOTIDE SEQUENCE</scope>
    <source>
        <strain evidence="3">CBS 226.32</strain>
    </source>
</reference>
<feature type="compositionally biased region" description="Low complexity" evidence="2">
    <location>
        <begin position="107"/>
        <end position="117"/>
    </location>
</feature>
<feature type="compositionally biased region" description="Basic and acidic residues" evidence="2">
    <location>
        <begin position="1"/>
        <end position="11"/>
    </location>
</feature>
<dbReference type="OrthoDB" id="2289951at2759"/>
<sequence length="628" mass="72957">MLNDLNKEKAPSRRVSSLEAAGIKVATSPPTVRKKTPVLPSPISTARTSRSHNAGIRTPNSAASPVIPSRLAKTPPLKSRLTPSNSKDTASLKRKIYNSSTTRRSSDILSSNSSTSSIKLTPTTSKTSNTGCASITSVKKSLVVEELKDKYQEAQVALATKDSILKEREADLKDTKLKLEHLQFELEQQILANKCRIDEKVYLDQLHEQQQQFIILKQSLENEKSDILLKQEVIEQKNRQDLENLREKLEIEKGLLNNTIIEKNRNIEKLNHELNEMRDNIKEMHQAHQTRLTVMSNQLESKYEHRITQLLEQINASELQKKQIKQNFNAEKTQKHLEIELENQKQLNEAHDLEMQSIKSELIQVQSKYQELLKQNVNIKMLKDHQIIVETALETEKLKYINLVTKYDDLAKKKEHDYSDLQHEINELQITNDELKDKVLQYEYNEKLHVDEIRKLKMANTNTSKLKSTLKYQQLQEEQILKEIDIVKHELNEDFKQKLLVQKAAYTKETAQFQDEIDKLQFELNVCIEKLDQSKKNLTKQSILNETFTYKRDCDLHGDDSEYRLLVLQHQKELNVLQEQFQSILDAKDDQINGLVYKVKQSQYEEKEAIMDDNYNELHNVGLLVTQW</sequence>
<organism evidence="3 4">
    <name type="scientific">Mucor plumbeus</name>
    <dbReference type="NCBI Taxonomy" id="97098"/>
    <lineage>
        <taxon>Eukaryota</taxon>
        <taxon>Fungi</taxon>
        <taxon>Fungi incertae sedis</taxon>
        <taxon>Mucoromycota</taxon>
        <taxon>Mucoromycotina</taxon>
        <taxon>Mucoromycetes</taxon>
        <taxon>Mucorales</taxon>
        <taxon>Mucorineae</taxon>
        <taxon>Mucoraceae</taxon>
        <taxon>Mucor</taxon>
    </lineage>
</organism>
<accession>A0A8H7QCS4</accession>
<gene>
    <name evidence="3" type="ORF">INT46_008707</name>
</gene>
<evidence type="ECO:0000313" key="4">
    <source>
        <dbReference type="Proteomes" id="UP000650833"/>
    </source>
</evidence>
<evidence type="ECO:0000256" key="2">
    <source>
        <dbReference type="SAM" id="MobiDB-lite"/>
    </source>
</evidence>
<dbReference type="Proteomes" id="UP000650833">
    <property type="component" value="Unassembled WGS sequence"/>
</dbReference>
<feature type="coiled-coil region" evidence="1">
    <location>
        <begin position="165"/>
        <end position="375"/>
    </location>
</feature>
<evidence type="ECO:0000313" key="3">
    <source>
        <dbReference type="EMBL" id="KAG2190262.1"/>
    </source>
</evidence>
<proteinExistence type="predicted"/>
<feature type="compositionally biased region" description="Polar residues" evidence="2">
    <location>
        <begin position="42"/>
        <end position="63"/>
    </location>
</feature>
<feature type="coiled-coil region" evidence="1">
    <location>
        <begin position="411"/>
        <end position="445"/>
    </location>
</feature>
<feature type="region of interest" description="Disordered" evidence="2">
    <location>
        <begin position="1"/>
        <end position="131"/>
    </location>
</feature>
<dbReference type="AlphaFoldDB" id="A0A8H7QCS4"/>
<protein>
    <submittedName>
        <fullName evidence="3">Uncharacterized protein</fullName>
    </submittedName>
</protein>
<keyword evidence="1" id="KW-0175">Coiled coil</keyword>
<name>A0A8H7QCS4_9FUNG</name>
<keyword evidence="4" id="KW-1185">Reference proteome</keyword>
<feature type="compositionally biased region" description="Polar residues" evidence="2">
    <location>
        <begin position="118"/>
        <end position="131"/>
    </location>
</feature>